<dbReference type="PANTHER" id="PTHR12136">
    <property type="entry name" value="ENHANCED DISEASE RESISTANCE-RELATED"/>
    <property type="match status" value="1"/>
</dbReference>
<dbReference type="Pfam" id="PF00169">
    <property type="entry name" value="PH"/>
    <property type="match status" value="1"/>
</dbReference>
<dbReference type="InterPro" id="IPR011993">
    <property type="entry name" value="PH-like_dom_sf"/>
</dbReference>
<dbReference type="Pfam" id="PF01852">
    <property type="entry name" value="START"/>
    <property type="match status" value="1"/>
</dbReference>
<evidence type="ECO:0000256" key="3">
    <source>
        <dbReference type="SAM" id="MobiDB-lite"/>
    </source>
</evidence>
<dbReference type="SUPFAM" id="SSF55961">
    <property type="entry name" value="Bet v1-like"/>
    <property type="match status" value="1"/>
</dbReference>
<feature type="compositionally biased region" description="Acidic residues" evidence="3">
    <location>
        <begin position="470"/>
        <end position="482"/>
    </location>
</feature>
<dbReference type="SMART" id="SM00234">
    <property type="entry name" value="START"/>
    <property type="match status" value="1"/>
</dbReference>
<feature type="compositionally biased region" description="Polar residues" evidence="3">
    <location>
        <begin position="496"/>
        <end position="506"/>
    </location>
</feature>
<proteinExistence type="predicted"/>
<gene>
    <name evidence="6" type="ORF">KP509_26G060300</name>
</gene>
<evidence type="ECO:0000256" key="2">
    <source>
        <dbReference type="ARBA" id="ARBA00022824"/>
    </source>
</evidence>
<dbReference type="PROSITE" id="PS50003">
    <property type="entry name" value="PH_DOMAIN"/>
    <property type="match status" value="1"/>
</dbReference>
<keyword evidence="7" id="KW-1185">Reference proteome</keyword>
<dbReference type="InterPro" id="IPR023393">
    <property type="entry name" value="START-like_dom_sf"/>
</dbReference>
<dbReference type="PANTHER" id="PTHR12136:SF100">
    <property type="entry name" value="PROTEIN ENHANCED DISEASE RESISTANCE 2-LIKE"/>
    <property type="match status" value="1"/>
</dbReference>
<feature type="region of interest" description="Disordered" evidence="3">
    <location>
        <begin position="464"/>
        <end position="514"/>
    </location>
</feature>
<evidence type="ECO:0000313" key="7">
    <source>
        <dbReference type="Proteomes" id="UP000825935"/>
    </source>
</evidence>
<dbReference type="CDD" id="cd00177">
    <property type="entry name" value="START"/>
    <property type="match status" value="1"/>
</dbReference>
<accession>A0A8T2RLJ5</accession>
<dbReference type="Gene3D" id="3.30.530.20">
    <property type="match status" value="1"/>
</dbReference>
<dbReference type="OrthoDB" id="9970435at2759"/>
<evidence type="ECO:0000256" key="1">
    <source>
        <dbReference type="ARBA" id="ARBA00004240"/>
    </source>
</evidence>
<feature type="compositionally biased region" description="Basic and acidic residues" evidence="3">
    <location>
        <begin position="483"/>
        <end position="492"/>
    </location>
</feature>
<evidence type="ECO:0008006" key="8">
    <source>
        <dbReference type="Google" id="ProtNLM"/>
    </source>
</evidence>
<feature type="domain" description="PH" evidence="4">
    <location>
        <begin position="41"/>
        <end position="148"/>
    </location>
</feature>
<feature type="region of interest" description="Disordered" evidence="3">
    <location>
        <begin position="1"/>
        <end position="36"/>
    </location>
</feature>
<dbReference type="AlphaFoldDB" id="A0A8T2RLJ5"/>
<dbReference type="CDD" id="cd00821">
    <property type="entry name" value="PH"/>
    <property type="match status" value="1"/>
</dbReference>
<dbReference type="InterPro" id="IPR045096">
    <property type="entry name" value="EDR2-like"/>
</dbReference>
<evidence type="ECO:0000259" key="5">
    <source>
        <dbReference type="PROSITE" id="PS50848"/>
    </source>
</evidence>
<evidence type="ECO:0000259" key="4">
    <source>
        <dbReference type="PROSITE" id="PS50003"/>
    </source>
</evidence>
<dbReference type="Pfam" id="PF07059">
    <property type="entry name" value="EDR2_C"/>
    <property type="match status" value="1"/>
</dbReference>
<dbReference type="OMA" id="WMVRIGR"/>
<sequence length="754" mass="85570">MADAAEKLGKSGSVNQETFGLQDPPLPGRTSGVKARKKMPKIVREGFMVRFGRRKYGRSFFHKRYFVLQPGLLAYYKRKPSDNDIPIRSLSLNANCRVEDKGIKHHHNNVLYVLCVRNKEDKSNYIMMASITLQETINWKEDIESVIEQSSRTPAINGTIQVYRSETRERATHERAASASDSELRAFMVDEDKVSNFMSSKRSGSSSFLADMNNESDSQVFDPTLVDIANDVKHWRLVRCQNGLRIFEEITEDFVGSIRAMKAVGVVDAQCEDIFSLVMGMDEIRNEWDSTFHSGMMVTEVDGHRAILYHRLQLGWCSWLLWPRDLCYTRYWRRIENGTYVVVFQSTEHPYCPPQPGCVRAHIESGGFRISPLRPRQGVPRTRVEHQIQIDWRWGISFFPYIQYQCLVQMLNSVAGLREWFAQCDNAKLIPHFSRIRTMDTQLTNSNKRGRRKHPVKDISAFMQSQELEAQGEDDESDDEDDGHMGFEESAVKESPMNSLPTSASEPETADSLEWPKFPSTVLQDDNDNARNSYSIPDGNNFRVRSKLFHHDRSKVLAGESLMQLVSVDWFKFSERMDHLARRKGCAAQIAAEKGLFTLLFNLQVPGSTHYSMVLYFVAKKPIPAGSLLQKFIDGDDGFRNNRLKLIPSVPKGSWIVRQSVGSTPCILGKAVDCNYYRGKKYLEVDVDIGSSTVANGVLGLVFGVVATLVVDMAFLVQGNTVDELPERLIGTVRISRLELSKAVSPYSDKDSAD</sequence>
<dbReference type="Gene3D" id="2.30.29.30">
    <property type="entry name" value="Pleckstrin-homology domain (PH domain)/Phosphotyrosine-binding domain (PTB)"/>
    <property type="match status" value="1"/>
</dbReference>
<feature type="domain" description="START" evidence="5">
    <location>
        <begin position="235"/>
        <end position="408"/>
    </location>
</feature>
<dbReference type="GO" id="GO:0008289">
    <property type="term" value="F:lipid binding"/>
    <property type="evidence" value="ECO:0007669"/>
    <property type="project" value="InterPro"/>
</dbReference>
<comment type="subcellular location">
    <subcellularLocation>
        <location evidence="1">Endoplasmic reticulum</location>
    </subcellularLocation>
</comment>
<dbReference type="InterPro" id="IPR001849">
    <property type="entry name" value="PH_domain"/>
</dbReference>
<dbReference type="SUPFAM" id="SSF50729">
    <property type="entry name" value="PH domain-like"/>
    <property type="match status" value="1"/>
</dbReference>
<dbReference type="Proteomes" id="UP000825935">
    <property type="component" value="Chromosome 26"/>
</dbReference>
<protein>
    <recommendedName>
        <fullName evidence="8">Protein ENHANCED DISEASE RESISTANCE 2-like</fullName>
    </recommendedName>
</protein>
<dbReference type="SMART" id="SM00233">
    <property type="entry name" value="PH"/>
    <property type="match status" value="1"/>
</dbReference>
<dbReference type="PROSITE" id="PS50848">
    <property type="entry name" value="START"/>
    <property type="match status" value="1"/>
</dbReference>
<evidence type="ECO:0000313" key="6">
    <source>
        <dbReference type="EMBL" id="KAH7297226.1"/>
    </source>
</evidence>
<comment type="caution">
    <text evidence="6">The sequence shown here is derived from an EMBL/GenBank/DDBJ whole genome shotgun (WGS) entry which is preliminary data.</text>
</comment>
<dbReference type="InterPro" id="IPR009769">
    <property type="entry name" value="EDR2_C"/>
</dbReference>
<keyword evidence="2" id="KW-0256">Endoplasmic reticulum</keyword>
<dbReference type="GO" id="GO:0005783">
    <property type="term" value="C:endoplasmic reticulum"/>
    <property type="evidence" value="ECO:0007669"/>
    <property type="project" value="UniProtKB-SubCell"/>
</dbReference>
<reference evidence="6" key="1">
    <citation type="submission" date="2021-08" db="EMBL/GenBank/DDBJ databases">
        <title>WGS assembly of Ceratopteris richardii.</title>
        <authorList>
            <person name="Marchant D.B."/>
            <person name="Chen G."/>
            <person name="Jenkins J."/>
            <person name="Shu S."/>
            <person name="Leebens-Mack J."/>
            <person name="Grimwood J."/>
            <person name="Schmutz J."/>
            <person name="Soltis P."/>
            <person name="Soltis D."/>
            <person name="Chen Z.-H."/>
        </authorList>
    </citation>
    <scope>NUCLEOTIDE SEQUENCE</scope>
    <source>
        <strain evidence="6">Whitten #5841</strain>
        <tissue evidence="6">Leaf</tissue>
    </source>
</reference>
<dbReference type="EMBL" id="CM035431">
    <property type="protein sequence ID" value="KAH7297226.1"/>
    <property type="molecule type" value="Genomic_DNA"/>
</dbReference>
<organism evidence="6 7">
    <name type="scientific">Ceratopteris richardii</name>
    <name type="common">Triangle waterfern</name>
    <dbReference type="NCBI Taxonomy" id="49495"/>
    <lineage>
        <taxon>Eukaryota</taxon>
        <taxon>Viridiplantae</taxon>
        <taxon>Streptophyta</taxon>
        <taxon>Embryophyta</taxon>
        <taxon>Tracheophyta</taxon>
        <taxon>Polypodiopsida</taxon>
        <taxon>Polypodiidae</taxon>
        <taxon>Polypodiales</taxon>
        <taxon>Pteridineae</taxon>
        <taxon>Pteridaceae</taxon>
        <taxon>Parkerioideae</taxon>
        <taxon>Ceratopteris</taxon>
    </lineage>
</organism>
<dbReference type="InterPro" id="IPR002913">
    <property type="entry name" value="START_lipid-bd_dom"/>
</dbReference>
<name>A0A8T2RLJ5_CERRI</name>